<dbReference type="EMBL" id="JAQQAF010000004">
    <property type="protein sequence ID" value="KAJ8491013.1"/>
    <property type="molecule type" value="Genomic_DNA"/>
</dbReference>
<organism evidence="1 2">
    <name type="scientific">Ensete ventricosum</name>
    <name type="common">Abyssinian banana</name>
    <name type="synonym">Musa ensete</name>
    <dbReference type="NCBI Taxonomy" id="4639"/>
    <lineage>
        <taxon>Eukaryota</taxon>
        <taxon>Viridiplantae</taxon>
        <taxon>Streptophyta</taxon>
        <taxon>Embryophyta</taxon>
        <taxon>Tracheophyta</taxon>
        <taxon>Spermatophyta</taxon>
        <taxon>Magnoliopsida</taxon>
        <taxon>Liliopsida</taxon>
        <taxon>Zingiberales</taxon>
        <taxon>Musaceae</taxon>
        <taxon>Ensete</taxon>
    </lineage>
</organism>
<keyword evidence="2" id="KW-1185">Reference proteome</keyword>
<comment type="caution">
    <text evidence="1">The sequence shown here is derived from an EMBL/GenBank/DDBJ whole genome shotgun (WGS) entry which is preliminary data.</text>
</comment>
<gene>
    <name evidence="1" type="ORF">OPV22_012734</name>
</gene>
<sequence length="70" mass="7997">MLSFLLVLENDSSATSVPKKKKDERMVQFVSDEQYLFKLINELPSLVSHCCGEEMDLILGVVWLDPIEPK</sequence>
<dbReference type="AlphaFoldDB" id="A0AAV8QZG4"/>
<evidence type="ECO:0000313" key="2">
    <source>
        <dbReference type="Proteomes" id="UP001222027"/>
    </source>
</evidence>
<evidence type="ECO:0000313" key="1">
    <source>
        <dbReference type="EMBL" id="KAJ8491013.1"/>
    </source>
</evidence>
<reference evidence="1 2" key="1">
    <citation type="submission" date="2022-12" db="EMBL/GenBank/DDBJ databases">
        <title>Chromosome-scale assembly of the Ensete ventricosum genome.</title>
        <authorList>
            <person name="Dussert Y."/>
            <person name="Stocks J."/>
            <person name="Wendawek A."/>
            <person name="Woldeyes F."/>
            <person name="Nichols R.A."/>
            <person name="Borrell J.S."/>
        </authorList>
    </citation>
    <scope>NUCLEOTIDE SEQUENCE [LARGE SCALE GENOMIC DNA]</scope>
    <source>
        <strain evidence="2">cv. Maze</strain>
        <tissue evidence="1">Seeds</tissue>
    </source>
</reference>
<dbReference type="Proteomes" id="UP001222027">
    <property type="component" value="Unassembled WGS sequence"/>
</dbReference>
<name>A0AAV8QZG4_ENSVE</name>
<accession>A0AAV8QZG4</accession>
<proteinExistence type="predicted"/>
<protein>
    <submittedName>
        <fullName evidence="1">Uncharacterized protein</fullName>
    </submittedName>
</protein>